<dbReference type="PANTHER" id="PTHR33050:SF7">
    <property type="entry name" value="RIBONUCLEASE H"/>
    <property type="match status" value="1"/>
</dbReference>
<dbReference type="InParanoid" id="A0A1X7VXL9"/>
<evidence type="ECO:0000313" key="1">
    <source>
        <dbReference type="EnsemblMetazoa" id="Aqu2.1.44646_001"/>
    </source>
</evidence>
<dbReference type="InterPro" id="IPR052055">
    <property type="entry name" value="Hepadnavirus_pol/RT"/>
</dbReference>
<accession>A0A1X7VXL9</accession>
<sequence length="124" mass="13982">MRQSQEIHTRRQLPCSVISSSLTFLGIEIDTIKRELRLPQEKLIRLQREWVGKKAATKHDIQVIIGLLNDAAQVVPAGRSFIRNLIDDMSPLRKAYYFSRLNLGSGTPQGTKCAPKEEASINPL</sequence>
<dbReference type="STRING" id="400682.A0A1X7VXL9"/>
<dbReference type="PANTHER" id="PTHR33050">
    <property type="entry name" value="REVERSE TRANSCRIPTASE DOMAIN-CONTAINING PROTEIN"/>
    <property type="match status" value="1"/>
</dbReference>
<dbReference type="EnsemblMetazoa" id="Aqu2.1.44646_001">
    <property type="protein sequence ID" value="Aqu2.1.44646_001"/>
    <property type="gene ID" value="Aqu2.1.44646"/>
</dbReference>
<proteinExistence type="predicted"/>
<protein>
    <submittedName>
        <fullName evidence="1">Uncharacterized protein</fullName>
    </submittedName>
</protein>
<name>A0A1X7VXL9_AMPQE</name>
<reference evidence="1" key="1">
    <citation type="submission" date="2017-05" db="UniProtKB">
        <authorList>
            <consortium name="EnsemblMetazoa"/>
        </authorList>
    </citation>
    <scope>IDENTIFICATION</scope>
</reference>
<organism evidence="1">
    <name type="scientific">Amphimedon queenslandica</name>
    <name type="common">Sponge</name>
    <dbReference type="NCBI Taxonomy" id="400682"/>
    <lineage>
        <taxon>Eukaryota</taxon>
        <taxon>Metazoa</taxon>
        <taxon>Porifera</taxon>
        <taxon>Demospongiae</taxon>
        <taxon>Heteroscleromorpha</taxon>
        <taxon>Haplosclerida</taxon>
        <taxon>Niphatidae</taxon>
        <taxon>Amphimedon</taxon>
    </lineage>
</organism>
<dbReference type="AlphaFoldDB" id="A0A1X7VXL9"/>